<accession>F4RU71</accession>
<feature type="compositionally biased region" description="Polar residues" evidence="1">
    <location>
        <begin position="304"/>
        <end position="313"/>
    </location>
</feature>
<dbReference type="GeneID" id="18923562"/>
<reference evidence="3" key="1">
    <citation type="journal article" date="2011" name="Proc. Natl. Acad. Sci. U.S.A.">
        <title>Obligate biotrophy features unraveled by the genomic analysis of rust fungi.</title>
        <authorList>
            <person name="Duplessis S."/>
            <person name="Cuomo C.A."/>
            <person name="Lin Y.-C."/>
            <person name="Aerts A."/>
            <person name="Tisserant E."/>
            <person name="Veneault-Fourrey C."/>
            <person name="Joly D.L."/>
            <person name="Hacquard S."/>
            <person name="Amselem J."/>
            <person name="Cantarel B.L."/>
            <person name="Chiu R."/>
            <person name="Coutinho P.M."/>
            <person name="Feau N."/>
            <person name="Field M."/>
            <person name="Frey P."/>
            <person name="Gelhaye E."/>
            <person name="Goldberg J."/>
            <person name="Grabherr M.G."/>
            <person name="Kodira C.D."/>
            <person name="Kohler A."/>
            <person name="Kuees U."/>
            <person name="Lindquist E.A."/>
            <person name="Lucas S.M."/>
            <person name="Mago R."/>
            <person name="Mauceli E."/>
            <person name="Morin E."/>
            <person name="Murat C."/>
            <person name="Pangilinan J.L."/>
            <person name="Park R."/>
            <person name="Pearson M."/>
            <person name="Quesneville H."/>
            <person name="Rouhier N."/>
            <person name="Sakthikumar S."/>
            <person name="Salamov A.A."/>
            <person name="Schmutz J."/>
            <person name="Selles B."/>
            <person name="Shapiro H."/>
            <person name="Tanguay P."/>
            <person name="Tuskan G.A."/>
            <person name="Henrissat B."/>
            <person name="Van de Peer Y."/>
            <person name="Rouze P."/>
            <person name="Ellis J.G."/>
            <person name="Dodds P.N."/>
            <person name="Schein J.E."/>
            <person name="Zhong S."/>
            <person name="Hamelin R.C."/>
            <person name="Grigoriev I.V."/>
            <person name="Szabo L.J."/>
            <person name="Martin F."/>
        </authorList>
    </citation>
    <scope>NUCLEOTIDE SEQUENCE [LARGE SCALE GENOMIC DNA]</scope>
    <source>
        <strain evidence="3">98AG31 / pathotype 3-4-7</strain>
    </source>
</reference>
<gene>
    <name evidence="2" type="ORF">MELLADRAFT_108771</name>
</gene>
<feature type="compositionally biased region" description="Low complexity" evidence="1">
    <location>
        <begin position="283"/>
        <end position="293"/>
    </location>
</feature>
<dbReference type="KEGG" id="mlr:MELLADRAFT_108771"/>
<dbReference type="EMBL" id="GL883120">
    <property type="protein sequence ID" value="EGG04135.1"/>
    <property type="molecule type" value="Genomic_DNA"/>
</dbReference>
<feature type="region of interest" description="Disordered" evidence="1">
    <location>
        <begin position="1"/>
        <end position="43"/>
    </location>
</feature>
<dbReference type="HOGENOM" id="CLU_709950_0_0_1"/>
<protein>
    <submittedName>
        <fullName evidence="2">Uncharacterized protein</fullName>
    </submittedName>
</protein>
<dbReference type="VEuPathDB" id="FungiDB:MELLADRAFT_108771"/>
<feature type="region of interest" description="Disordered" evidence="1">
    <location>
        <begin position="283"/>
        <end position="321"/>
    </location>
</feature>
<proteinExistence type="predicted"/>
<evidence type="ECO:0000256" key="1">
    <source>
        <dbReference type="SAM" id="MobiDB-lite"/>
    </source>
</evidence>
<sequence length="389" mass="44267">MRKSFLTTTTTKEEEDEPSDLYNPTNFPSSSSSSPKSSEESFTTHSYHHLSYLPIPLYISQPFRRSSLQILKPSTHQNFSSDRLIKRHSKMLDKSLLKVNNGSNESFKCCGDPSELVYEKELDVEISQSSSNPSKPNQNEETQKEIKKEIRIANFYEFPNKSIKLIPKDHHTYQIQPEETFENIKQEDDEESEGFDDTIFWEGLKLRNQREEETRKCLTNQCFMNSFGSVTIKCESPTDIKEKIKSPRLSILHITQSNSPDQPYQPVTESTNLTTDSISISISTSTKSSLNPIPESPSPPNSPTQAIQIQSSDPLEKPKRNGMLVIGGLSIRTKTLISFEKDSHQTEDEKLVIRRVSLPLINTSSDSHSCNPDEKSLKSKRKALCFRSH</sequence>
<dbReference type="Proteomes" id="UP000001072">
    <property type="component" value="Unassembled WGS sequence"/>
</dbReference>
<feature type="compositionally biased region" description="Low complexity" evidence="1">
    <location>
        <begin position="127"/>
        <end position="139"/>
    </location>
</feature>
<dbReference type="OrthoDB" id="10681205at2759"/>
<feature type="region of interest" description="Disordered" evidence="1">
    <location>
        <begin position="123"/>
        <end position="144"/>
    </location>
</feature>
<organism evidence="3">
    <name type="scientific">Melampsora larici-populina (strain 98AG31 / pathotype 3-4-7)</name>
    <name type="common">Poplar leaf rust fungus</name>
    <dbReference type="NCBI Taxonomy" id="747676"/>
    <lineage>
        <taxon>Eukaryota</taxon>
        <taxon>Fungi</taxon>
        <taxon>Dikarya</taxon>
        <taxon>Basidiomycota</taxon>
        <taxon>Pucciniomycotina</taxon>
        <taxon>Pucciniomycetes</taxon>
        <taxon>Pucciniales</taxon>
        <taxon>Melampsoraceae</taxon>
        <taxon>Melampsora</taxon>
    </lineage>
</organism>
<name>F4RU71_MELLP</name>
<dbReference type="AlphaFoldDB" id="F4RU71"/>
<dbReference type="InParanoid" id="F4RU71"/>
<evidence type="ECO:0000313" key="2">
    <source>
        <dbReference type="EMBL" id="EGG04135.1"/>
    </source>
</evidence>
<evidence type="ECO:0000313" key="3">
    <source>
        <dbReference type="Proteomes" id="UP000001072"/>
    </source>
</evidence>
<dbReference type="RefSeq" id="XP_007412596.1">
    <property type="nucleotide sequence ID" value="XM_007412534.1"/>
</dbReference>
<keyword evidence="3" id="KW-1185">Reference proteome</keyword>